<protein>
    <recommendedName>
        <fullName evidence="4">FlgN protein</fullName>
    </recommendedName>
</protein>
<dbReference type="Proteomes" id="UP000322699">
    <property type="component" value="Unassembled WGS sequence"/>
</dbReference>
<gene>
    <name evidence="2" type="ORF">LF1_20560</name>
</gene>
<evidence type="ECO:0000313" key="3">
    <source>
        <dbReference type="Proteomes" id="UP000322699"/>
    </source>
</evidence>
<sequence>MPNQQKWISRVEHYVETLDQLSEKIDLILDETRMGTLGAKSQEINESTAQLEVALVELEAMVAKRDDLLRATDAPENGTTLTEKLKSTFHIDDARLARRCEEVSEKVKLTHERATALFVCQFHLADLTSDLLKTISGSQTPETYKKDSAGSQHRPTGQGGLFDEAA</sequence>
<evidence type="ECO:0008006" key="4">
    <source>
        <dbReference type="Google" id="ProtNLM"/>
    </source>
</evidence>
<name>A0A5B1CH49_9BACT</name>
<dbReference type="OrthoDB" id="274461at2"/>
<evidence type="ECO:0000313" key="2">
    <source>
        <dbReference type="EMBL" id="KAA1259522.1"/>
    </source>
</evidence>
<proteinExistence type="predicted"/>
<accession>A0A5B1CH49</accession>
<dbReference type="AlphaFoldDB" id="A0A5B1CH49"/>
<dbReference type="EMBL" id="VRLW01000001">
    <property type="protein sequence ID" value="KAA1259522.1"/>
    <property type="molecule type" value="Genomic_DNA"/>
</dbReference>
<comment type="caution">
    <text evidence="2">The sequence shown here is derived from an EMBL/GenBank/DDBJ whole genome shotgun (WGS) entry which is preliminary data.</text>
</comment>
<reference evidence="2 3" key="1">
    <citation type="submission" date="2019-08" db="EMBL/GenBank/DDBJ databases">
        <title>Deep-cultivation of Planctomycetes and their phenomic and genomic characterization uncovers novel biology.</title>
        <authorList>
            <person name="Wiegand S."/>
            <person name="Jogler M."/>
            <person name="Boedeker C."/>
            <person name="Pinto D."/>
            <person name="Vollmers J."/>
            <person name="Rivas-Marin E."/>
            <person name="Kohn T."/>
            <person name="Peeters S.H."/>
            <person name="Heuer A."/>
            <person name="Rast P."/>
            <person name="Oberbeckmann S."/>
            <person name="Bunk B."/>
            <person name="Jeske O."/>
            <person name="Meyerdierks A."/>
            <person name="Storesund J.E."/>
            <person name="Kallscheuer N."/>
            <person name="Luecker S."/>
            <person name="Lage O.M."/>
            <person name="Pohl T."/>
            <person name="Merkel B.J."/>
            <person name="Hornburger P."/>
            <person name="Mueller R.-W."/>
            <person name="Bruemmer F."/>
            <person name="Labrenz M."/>
            <person name="Spormann A.M."/>
            <person name="Op Den Camp H."/>
            <person name="Overmann J."/>
            <person name="Amann R."/>
            <person name="Jetten M.S.M."/>
            <person name="Mascher T."/>
            <person name="Medema M.H."/>
            <person name="Devos D.P."/>
            <person name="Kaster A.-K."/>
            <person name="Ovreas L."/>
            <person name="Rohde M."/>
            <person name="Galperin M.Y."/>
            <person name="Jogler C."/>
        </authorList>
    </citation>
    <scope>NUCLEOTIDE SEQUENCE [LARGE SCALE GENOMIC DNA]</scope>
    <source>
        <strain evidence="2 3">LF1</strain>
    </source>
</reference>
<organism evidence="2 3">
    <name type="scientific">Rubripirellula obstinata</name>
    <dbReference type="NCBI Taxonomy" id="406547"/>
    <lineage>
        <taxon>Bacteria</taxon>
        <taxon>Pseudomonadati</taxon>
        <taxon>Planctomycetota</taxon>
        <taxon>Planctomycetia</taxon>
        <taxon>Pirellulales</taxon>
        <taxon>Pirellulaceae</taxon>
        <taxon>Rubripirellula</taxon>
    </lineage>
</organism>
<feature type="region of interest" description="Disordered" evidence="1">
    <location>
        <begin position="140"/>
        <end position="166"/>
    </location>
</feature>
<evidence type="ECO:0000256" key="1">
    <source>
        <dbReference type="SAM" id="MobiDB-lite"/>
    </source>
</evidence>
<dbReference type="RefSeq" id="WP_068262017.1">
    <property type="nucleotide sequence ID" value="NZ_LWSK01000031.1"/>
</dbReference>
<keyword evidence="3" id="KW-1185">Reference proteome</keyword>